<dbReference type="EC" id="4.2.1.115" evidence="3"/>
<evidence type="ECO:0000313" key="4">
    <source>
        <dbReference type="Proteomes" id="UP000325122"/>
    </source>
</evidence>
<dbReference type="RefSeq" id="WP_150022623.1">
    <property type="nucleotide sequence ID" value="NZ_VWOJ01000002.1"/>
</dbReference>
<name>A0A5M6ZGG9_9PROT</name>
<dbReference type="EMBL" id="VWOJ01000002">
    <property type="protein sequence ID" value="KAA5803355.1"/>
    <property type="molecule type" value="Genomic_DNA"/>
</dbReference>
<dbReference type="NCBIfam" id="TIGR03589">
    <property type="entry name" value="PseB"/>
    <property type="match status" value="1"/>
</dbReference>
<keyword evidence="4" id="KW-1185">Reference proteome</keyword>
<organism evidence="3 4">
    <name type="scientific">Alkalicaulis satelles</name>
    <dbReference type="NCBI Taxonomy" id="2609175"/>
    <lineage>
        <taxon>Bacteria</taxon>
        <taxon>Pseudomonadati</taxon>
        <taxon>Pseudomonadota</taxon>
        <taxon>Alphaproteobacteria</taxon>
        <taxon>Maricaulales</taxon>
        <taxon>Maricaulaceae</taxon>
        <taxon>Alkalicaulis</taxon>
    </lineage>
</organism>
<comment type="caution">
    <text evidence="3">The sequence shown here is derived from an EMBL/GenBank/DDBJ whole genome shotgun (WGS) entry which is preliminary data.</text>
</comment>
<comment type="similarity">
    <text evidence="1">Belongs to the polysaccharide synthase family.</text>
</comment>
<gene>
    <name evidence="3" type="primary">pseB</name>
    <name evidence="3" type="ORF">F1654_05980</name>
</gene>
<reference evidence="3 4" key="1">
    <citation type="submission" date="2019-09" db="EMBL/GenBank/DDBJ databases">
        <authorList>
            <person name="Kevbrin V."/>
            <person name="Grouzdev D.S."/>
        </authorList>
    </citation>
    <scope>NUCLEOTIDE SEQUENCE [LARGE SCALE GENOMIC DNA]</scope>
    <source>
        <strain evidence="3 4">G-192</strain>
    </source>
</reference>
<dbReference type="InterPro" id="IPR003869">
    <property type="entry name" value="Polysac_CapD-like"/>
</dbReference>
<dbReference type="GO" id="GO:0016829">
    <property type="term" value="F:lyase activity"/>
    <property type="evidence" value="ECO:0007669"/>
    <property type="project" value="UniProtKB-KW"/>
</dbReference>
<protein>
    <submittedName>
        <fullName evidence="3">UDP-N-acetylglucosamine 4,6-dehydratase (Inverting)</fullName>
        <ecNumber evidence="3">4.2.1.115</ecNumber>
    </submittedName>
</protein>
<dbReference type="SUPFAM" id="SSF51735">
    <property type="entry name" value="NAD(P)-binding Rossmann-fold domains"/>
    <property type="match status" value="1"/>
</dbReference>
<evidence type="ECO:0000313" key="3">
    <source>
        <dbReference type="EMBL" id="KAA5803355.1"/>
    </source>
</evidence>
<dbReference type="CDD" id="cd05237">
    <property type="entry name" value="UDP_invert_4-6DH_SDR_e"/>
    <property type="match status" value="1"/>
</dbReference>
<feature type="domain" description="Polysaccharide biosynthesis protein CapD-like" evidence="2">
    <location>
        <begin position="32"/>
        <end position="306"/>
    </location>
</feature>
<dbReference type="AlphaFoldDB" id="A0A5M6ZGG9"/>
<dbReference type="Proteomes" id="UP000325122">
    <property type="component" value="Unassembled WGS sequence"/>
</dbReference>
<dbReference type="InterPro" id="IPR020025">
    <property type="entry name" value="PseB"/>
</dbReference>
<dbReference type="Pfam" id="PF02719">
    <property type="entry name" value="Polysacc_synt_2"/>
    <property type="match status" value="1"/>
</dbReference>
<dbReference type="Gene3D" id="3.40.50.720">
    <property type="entry name" value="NAD(P)-binding Rossmann-like Domain"/>
    <property type="match status" value="1"/>
</dbReference>
<proteinExistence type="inferred from homology"/>
<accession>A0A5M6ZGG9</accession>
<dbReference type="PANTHER" id="PTHR43318:SF2">
    <property type="entry name" value="UDP-N-ACETYLGLUCOSAMINE 4,6-DEHYDRATASE (INVERTING)"/>
    <property type="match status" value="1"/>
</dbReference>
<dbReference type="PANTHER" id="PTHR43318">
    <property type="entry name" value="UDP-N-ACETYLGLUCOSAMINE 4,6-DEHYDRATASE"/>
    <property type="match status" value="1"/>
</dbReference>
<evidence type="ECO:0000259" key="2">
    <source>
        <dbReference type="Pfam" id="PF02719"/>
    </source>
</evidence>
<keyword evidence="3" id="KW-0456">Lyase</keyword>
<sequence>MAGFQGASPDAGARVLRDFSGTACDLDGASLFLTGGTGSFGHQFLDTVTRRFRPRRLVIFSRDELKQYETAQRFSPEAFPFLEYVIGDVRDAARVHEAMRGAQIVIHAAAMKHVPVAEANPFECVQTNIHGAEHVVRAAIACGVEKVVALSSDKAAAPVNLYGATKLASDKIFIAANNRRDMSKTRFSVVRYGNVVGSRGSVAPFFQSLASSGARDLPITDPRMTRFWITLDQGVNFVLSVLSDMRGGEIFVPKLPSMRTIDLARAIAPGLPHRIIGARPGEKLHEVMITPDDSRCTLDAGDRYVVVAPGAQDVQRAWEEAGAEPVRDGWSYASDSNPEQLDIPGLQSLLGIARPALRPTAVKAV</sequence>
<dbReference type="InterPro" id="IPR051203">
    <property type="entry name" value="Polysaccharide_Synthase-Rel"/>
</dbReference>
<evidence type="ECO:0000256" key="1">
    <source>
        <dbReference type="ARBA" id="ARBA00007430"/>
    </source>
</evidence>
<dbReference type="InterPro" id="IPR036291">
    <property type="entry name" value="NAD(P)-bd_dom_sf"/>
</dbReference>